<comment type="caution">
    <text evidence="11">The sequence shown here is derived from an EMBL/GenBank/DDBJ whole genome shotgun (WGS) entry which is preliminary data.</text>
</comment>
<keyword evidence="7" id="KW-0694">RNA-binding</keyword>
<dbReference type="PROSITE" id="PS01277">
    <property type="entry name" value="RIBONUCLEASE_PH"/>
    <property type="match status" value="1"/>
</dbReference>
<dbReference type="InterPro" id="IPR015847">
    <property type="entry name" value="ExoRNase_PH_dom2"/>
</dbReference>
<dbReference type="GO" id="GO:0016075">
    <property type="term" value="P:rRNA catabolic process"/>
    <property type="evidence" value="ECO:0007669"/>
    <property type="project" value="UniProtKB-UniRule"/>
</dbReference>
<dbReference type="InterPro" id="IPR002381">
    <property type="entry name" value="RNase_PH_bac-type"/>
</dbReference>
<keyword evidence="2 8" id="KW-0698">rRNA processing</keyword>
<name>A0A926RWS5_9BACL</name>
<dbReference type="AlphaFoldDB" id="A0A926RWS5"/>
<evidence type="ECO:0000256" key="6">
    <source>
        <dbReference type="ARBA" id="ARBA00022695"/>
    </source>
</evidence>
<dbReference type="Pfam" id="PF03725">
    <property type="entry name" value="RNase_PH_C"/>
    <property type="match status" value="1"/>
</dbReference>
<protein>
    <recommendedName>
        <fullName evidence="8">Ribonuclease PH</fullName>
        <shortName evidence="8">RNase PH</shortName>
        <ecNumber evidence="8">2.7.7.56</ecNumber>
    </recommendedName>
    <alternativeName>
        <fullName evidence="8">tRNA nucleotidyltransferase</fullName>
    </alternativeName>
</protein>
<dbReference type="GO" id="GO:0008033">
    <property type="term" value="P:tRNA processing"/>
    <property type="evidence" value="ECO:0007669"/>
    <property type="project" value="UniProtKB-UniRule"/>
</dbReference>
<reference evidence="11" key="1">
    <citation type="submission" date="2020-09" db="EMBL/GenBank/DDBJ databases">
        <title>A novel bacterium of genus Hazenella, isolated from South China Sea.</title>
        <authorList>
            <person name="Huang H."/>
            <person name="Mo K."/>
            <person name="Hu Y."/>
        </authorList>
    </citation>
    <scope>NUCLEOTIDE SEQUENCE</scope>
    <source>
        <strain evidence="11">IB182357</strain>
    </source>
</reference>
<evidence type="ECO:0000259" key="10">
    <source>
        <dbReference type="Pfam" id="PF03725"/>
    </source>
</evidence>
<gene>
    <name evidence="8 11" type="primary">rph</name>
    <name evidence="11" type="ORF">IC620_05545</name>
</gene>
<feature type="binding site" evidence="8">
    <location>
        <begin position="124"/>
        <end position="126"/>
    </location>
    <ligand>
        <name>phosphate</name>
        <dbReference type="ChEBI" id="CHEBI:43474"/>
        <note>substrate</note>
    </ligand>
</feature>
<keyword evidence="4 8" id="KW-0808">Transferase</keyword>
<evidence type="ECO:0000256" key="7">
    <source>
        <dbReference type="ARBA" id="ARBA00022884"/>
    </source>
</evidence>
<evidence type="ECO:0000256" key="2">
    <source>
        <dbReference type="ARBA" id="ARBA00022552"/>
    </source>
</evidence>
<dbReference type="RefSeq" id="WP_191138456.1">
    <property type="nucleotide sequence ID" value="NZ_JACXAG020000001.1"/>
</dbReference>
<dbReference type="InterPro" id="IPR018336">
    <property type="entry name" value="RNase_PH_CS"/>
</dbReference>
<comment type="subunit">
    <text evidence="8">Homohexameric ring arranged as a trimer of dimers.</text>
</comment>
<comment type="catalytic activity">
    <reaction evidence="8">
        <text>tRNA(n+1) + phosphate = tRNA(n) + a ribonucleoside 5'-diphosphate</text>
        <dbReference type="Rhea" id="RHEA:10628"/>
        <dbReference type="Rhea" id="RHEA-COMP:17343"/>
        <dbReference type="Rhea" id="RHEA-COMP:17344"/>
        <dbReference type="ChEBI" id="CHEBI:43474"/>
        <dbReference type="ChEBI" id="CHEBI:57930"/>
        <dbReference type="ChEBI" id="CHEBI:173114"/>
        <dbReference type="EC" id="2.7.7.56"/>
    </reaction>
</comment>
<evidence type="ECO:0000313" key="11">
    <source>
        <dbReference type="EMBL" id="MBD1371821.1"/>
    </source>
</evidence>
<keyword evidence="5 8" id="KW-0819">tRNA processing</keyword>
<keyword evidence="3 8" id="KW-0820">tRNA-binding</keyword>
<dbReference type="InterPro" id="IPR027408">
    <property type="entry name" value="PNPase/RNase_PH_dom_sf"/>
</dbReference>
<dbReference type="PANTHER" id="PTHR11953">
    <property type="entry name" value="EXOSOME COMPLEX COMPONENT"/>
    <property type="match status" value="1"/>
</dbReference>
<sequence length="243" mass="26210">MRVDGRSNSELREVTIERNYIQTAEGSAYIVVGNTKVICTATVEERVPPFLRNSGKGWVTAEYSMLPRATQTRTIREASKGKLGGRTMEIQRLIGRALRSVIDLRALGERTLWLDCDVIQADGGTRTAAITGAFVAMIDALVPLVKNGTIAKMPVSDFLAATSVGIVKGEPCLDLCYQEDSNADVDMNLVMTGSGAFIEIQGTGEEAPFTADQLSQLLALAQKGTAELIQMQKEALGENAKLI</sequence>
<dbReference type="InterPro" id="IPR001247">
    <property type="entry name" value="ExoRNase_PH_dom1"/>
</dbReference>
<evidence type="ECO:0000256" key="8">
    <source>
        <dbReference type="HAMAP-Rule" id="MF_00564"/>
    </source>
</evidence>
<dbReference type="InterPro" id="IPR036345">
    <property type="entry name" value="ExoRNase_PH_dom2_sf"/>
</dbReference>
<feature type="binding site" evidence="8">
    <location>
        <position position="86"/>
    </location>
    <ligand>
        <name>phosphate</name>
        <dbReference type="ChEBI" id="CHEBI:43474"/>
        <note>substrate</note>
    </ligand>
</feature>
<dbReference type="Gene3D" id="3.30.230.70">
    <property type="entry name" value="GHMP Kinase, N-terminal domain"/>
    <property type="match status" value="1"/>
</dbReference>
<dbReference type="CDD" id="cd11362">
    <property type="entry name" value="RNase_PH_bact"/>
    <property type="match status" value="1"/>
</dbReference>
<evidence type="ECO:0000259" key="9">
    <source>
        <dbReference type="Pfam" id="PF01138"/>
    </source>
</evidence>
<dbReference type="Proteomes" id="UP000661691">
    <property type="component" value="Unassembled WGS sequence"/>
</dbReference>
<dbReference type="NCBIfam" id="TIGR01966">
    <property type="entry name" value="RNasePH"/>
    <property type="match status" value="1"/>
</dbReference>
<dbReference type="Pfam" id="PF01138">
    <property type="entry name" value="RNase_PH"/>
    <property type="match status" value="1"/>
</dbReference>
<keyword evidence="12" id="KW-1185">Reference proteome</keyword>
<dbReference type="InterPro" id="IPR020568">
    <property type="entry name" value="Ribosomal_Su5_D2-typ_SF"/>
</dbReference>
<dbReference type="GO" id="GO:0009022">
    <property type="term" value="F:tRNA nucleotidyltransferase activity"/>
    <property type="evidence" value="ECO:0007669"/>
    <property type="project" value="UniProtKB-UniRule"/>
</dbReference>
<dbReference type="InterPro" id="IPR050080">
    <property type="entry name" value="RNase_PH"/>
</dbReference>
<comment type="similarity">
    <text evidence="1 8">Belongs to the RNase PH family.</text>
</comment>
<dbReference type="EMBL" id="JACXAH010000005">
    <property type="protein sequence ID" value="MBD1371821.1"/>
    <property type="molecule type" value="Genomic_DNA"/>
</dbReference>
<organism evidence="11 12">
    <name type="scientific">Polycladospora coralii</name>
    <dbReference type="NCBI Taxonomy" id="2771432"/>
    <lineage>
        <taxon>Bacteria</taxon>
        <taxon>Bacillati</taxon>
        <taxon>Bacillota</taxon>
        <taxon>Bacilli</taxon>
        <taxon>Bacillales</taxon>
        <taxon>Thermoactinomycetaceae</taxon>
        <taxon>Polycladospora</taxon>
    </lineage>
</organism>
<proteinExistence type="inferred from homology"/>
<evidence type="ECO:0000256" key="4">
    <source>
        <dbReference type="ARBA" id="ARBA00022679"/>
    </source>
</evidence>
<dbReference type="GO" id="GO:0000175">
    <property type="term" value="F:3'-5'-RNA exonuclease activity"/>
    <property type="evidence" value="ECO:0007669"/>
    <property type="project" value="UniProtKB-UniRule"/>
</dbReference>
<dbReference type="GO" id="GO:0000049">
    <property type="term" value="F:tRNA binding"/>
    <property type="evidence" value="ECO:0007669"/>
    <property type="project" value="UniProtKB-UniRule"/>
</dbReference>
<evidence type="ECO:0000256" key="1">
    <source>
        <dbReference type="ARBA" id="ARBA00006678"/>
    </source>
</evidence>
<feature type="domain" description="Exoribonuclease phosphorolytic" evidence="9">
    <location>
        <begin position="10"/>
        <end position="143"/>
    </location>
</feature>
<accession>A0A926RWS5</accession>
<dbReference type="FunFam" id="3.30.230.70:FF:000003">
    <property type="entry name" value="Ribonuclease PH"/>
    <property type="match status" value="1"/>
</dbReference>
<comment type="function">
    <text evidence="8">Phosphorolytic 3'-5' exoribonuclease that plays an important role in tRNA 3'-end maturation. Removes nucleotide residues following the 3'-CCA terminus of tRNAs; can also add nucleotides to the ends of RNA molecules by using nucleoside diphosphates as substrates, but this may not be physiologically important. Probably plays a role in initiation of 16S rRNA degradation (leading to ribosome degradation) during starvation.</text>
</comment>
<dbReference type="SUPFAM" id="SSF55666">
    <property type="entry name" value="Ribonuclease PH domain 2-like"/>
    <property type="match status" value="1"/>
</dbReference>
<dbReference type="PANTHER" id="PTHR11953:SF0">
    <property type="entry name" value="EXOSOME COMPLEX COMPONENT RRP41"/>
    <property type="match status" value="1"/>
</dbReference>
<evidence type="ECO:0000256" key="3">
    <source>
        <dbReference type="ARBA" id="ARBA00022555"/>
    </source>
</evidence>
<dbReference type="SUPFAM" id="SSF54211">
    <property type="entry name" value="Ribosomal protein S5 domain 2-like"/>
    <property type="match status" value="1"/>
</dbReference>
<feature type="domain" description="Exoribonuclease phosphorolytic" evidence="10">
    <location>
        <begin position="158"/>
        <end position="224"/>
    </location>
</feature>
<dbReference type="GO" id="GO:0031125">
    <property type="term" value="P:rRNA 3'-end processing"/>
    <property type="evidence" value="ECO:0007669"/>
    <property type="project" value="UniProtKB-ARBA"/>
</dbReference>
<evidence type="ECO:0000256" key="5">
    <source>
        <dbReference type="ARBA" id="ARBA00022694"/>
    </source>
</evidence>
<keyword evidence="6 8" id="KW-0548">Nucleotidyltransferase</keyword>
<dbReference type="HAMAP" id="MF_00564">
    <property type="entry name" value="RNase_PH"/>
    <property type="match status" value="1"/>
</dbReference>
<dbReference type="EC" id="2.7.7.56" evidence="8"/>
<evidence type="ECO:0000313" key="12">
    <source>
        <dbReference type="Proteomes" id="UP000661691"/>
    </source>
</evidence>